<comment type="catalytic activity">
    <reaction evidence="10">
        <text>di-trans,octa-cis-undecaprenyl diphospho-N-acetyl-alpha-D-muramoyl-L-alanyl-D-glutamyl-meso-2,6-diaminopimeloyl-D-alanyl-D-alanine + UDP-N-acetyl-alpha-D-glucosamine = di-trans,octa-cis-undecaprenyl diphospho-[N-acetyl-alpha-D-glucosaminyl-(1-&gt;4)]-N-acetyl-alpha-D-muramoyl-L-alanyl-D-glutamyl-meso-2,6-diaminopimeloyl-D-alanyl-D-alanine + UDP + H(+)</text>
        <dbReference type="Rhea" id="RHEA:31227"/>
        <dbReference type="ChEBI" id="CHEBI:15378"/>
        <dbReference type="ChEBI" id="CHEBI:57705"/>
        <dbReference type="ChEBI" id="CHEBI:58223"/>
        <dbReference type="ChEBI" id="CHEBI:61387"/>
        <dbReference type="ChEBI" id="CHEBI:61388"/>
        <dbReference type="EC" id="2.4.1.227"/>
    </reaction>
</comment>
<protein>
    <recommendedName>
        <fullName evidence="10">UDP-N-acetylglucosamine--N-acetylmuramyl-(pentapeptide) pyrophosphoryl-undecaprenol N-acetylglucosamine transferase</fullName>
        <ecNumber evidence="10">2.4.1.227</ecNumber>
    </recommendedName>
    <alternativeName>
        <fullName evidence="10">Undecaprenyl-PP-MurNAc-pentapeptide-UDPGlcNAc GlcNAc transferase</fullName>
    </alternativeName>
</protein>
<feature type="domain" description="Glycosyltransferase family 28 N-terminal" evidence="11">
    <location>
        <begin position="9"/>
        <end position="145"/>
    </location>
</feature>
<comment type="pathway">
    <text evidence="10">Cell wall biogenesis; peptidoglycan biosynthesis.</text>
</comment>
<dbReference type="Pfam" id="PF03033">
    <property type="entry name" value="Glyco_transf_28"/>
    <property type="match status" value="1"/>
</dbReference>
<dbReference type="GO" id="GO:0051301">
    <property type="term" value="P:cell division"/>
    <property type="evidence" value="ECO:0007669"/>
    <property type="project" value="UniProtKB-KW"/>
</dbReference>
<evidence type="ECO:0000256" key="10">
    <source>
        <dbReference type="HAMAP-Rule" id="MF_00033"/>
    </source>
</evidence>
<feature type="binding site" evidence="10">
    <location>
        <begin position="16"/>
        <end position="18"/>
    </location>
    <ligand>
        <name>UDP-N-acetyl-alpha-D-glucosamine</name>
        <dbReference type="ChEBI" id="CHEBI:57705"/>
    </ligand>
</feature>
<evidence type="ECO:0000313" key="13">
    <source>
        <dbReference type="EMBL" id="PCJ40666.1"/>
    </source>
</evidence>
<accession>A0A2A5CBE1</accession>
<evidence type="ECO:0000256" key="7">
    <source>
        <dbReference type="ARBA" id="ARBA00023136"/>
    </source>
</evidence>
<keyword evidence="1 10" id="KW-1003">Cell membrane</keyword>
<name>A0A2A5CBE1_9GAMM</name>
<keyword evidence="5 10" id="KW-0133">Cell shape</keyword>
<dbReference type="InterPro" id="IPR007235">
    <property type="entry name" value="Glyco_trans_28_C"/>
</dbReference>
<dbReference type="Proteomes" id="UP000228987">
    <property type="component" value="Unassembled WGS sequence"/>
</dbReference>
<dbReference type="Gene3D" id="3.40.50.2000">
    <property type="entry name" value="Glycogen Phosphorylase B"/>
    <property type="match status" value="2"/>
</dbReference>
<dbReference type="NCBIfam" id="TIGR01133">
    <property type="entry name" value="murG"/>
    <property type="match status" value="1"/>
</dbReference>
<dbReference type="PANTHER" id="PTHR21015:SF22">
    <property type="entry name" value="GLYCOSYLTRANSFERASE"/>
    <property type="match status" value="1"/>
</dbReference>
<evidence type="ECO:0000256" key="1">
    <source>
        <dbReference type="ARBA" id="ARBA00022475"/>
    </source>
</evidence>
<evidence type="ECO:0000256" key="9">
    <source>
        <dbReference type="ARBA" id="ARBA00023316"/>
    </source>
</evidence>
<dbReference type="GO" id="GO:0005975">
    <property type="term" value="P:carbohydrate metabolic process"/>
    <property type="evidence" value="ECO:0007669"/>
    <property type="project" value="InterPro"/>
</dbReference>
<dbReference type="PANTHER" id="PTHR21015">
    <property type="entry name" value="UDP-N-ACETYLGLUCOSAMINE--N-ACETYLMURAMYL-(PENTAPEPTIDE) PYROPHOSPHORYL-UNDECAPRENOL N-ACETYLGLUCOSAMINE TRANSFERASE 1"/>
    <property type="match status" value="1"/>
</dbReference>
<comment type="caution">
    <text evidence="13">The sequence shown here is derived from an EMBL/GenBank/DDBJ whole genome shotgun (WGS) entry which is preliminary data.</text>
</comment>
<dbReference type="UniPathway" id="UPA00219"/>
<keyword evidence="3 10" id="KW-0328">Glycosyltransferase</keyword>
<sequence length="384" mass="41406">MNMAADKKVLIMAGGTGGHIFPALSIARQLQSLGVEVEWLGTLKGMESALIPQTGIPIHYISVSGLRGKSFLTKVLSPFVIVIAIVQAIGKILKTKPSCVLGMGGFVTGPGGVAAWLLRKPLLIHEQNAIAGFSNQLLYPMASVVMEGFAGAFNRKQEITKSSLLKHFYSGDKTVHTGNPLRQEILSCPSPAQRFSDSANTDRIKLLVLGGSRGALAINRLMPELLKDFPAAESIELWHQCGKQNLQTCKAYYAELGIEENQNCRIAAFIDDMAEAYCWADVVICRAGASTVAEIAAVGVPAVFIPFPFAVDDHQTANAIIMQKLGAAWLIQQQELSPERLGSVLMQFIEDKTLILKAALLAQQAAKTDATEQAAKYCMEACYA</sequence>
<dbReference type="CDD" id="cd03785">
    <property type="entry name" value="GT28_MurG"/>
    <property type="match status" value="1"/>
</dbReference>
<dbReference type="EC" id="2.4.1.227" evidence="10"/>
<feature type="domain" description="Glycosyl transferase family 28 C-terminal" evidence="12">
    <location>
        <begin position="206"/>
        <end position="369"/>
    </location>
</feature>
<evidence type="ECO:0000256" key="4">
    <source>
        <dbReference type="ARBA" id="ARBA00022679"/>
    </source>
</evidence>
<keyword evidence="2 10" id="KW-0132">Cell division</keyword>
<evidence type="ECO:0000256" key="2">
    <source>
        <dbReference type="ARBA" id="ARBA00022618"/>
    </source>
</evidence>
<dbReference type="HAMAP" id="MF_00033">
    <property type="entry name" value="MurG"/>
    <property type="match status" value="1"/>
</dbReference>
<keyword evidence="8 10" id="KW-0131">Cell cycle</keyword>
<feature type="binding site" evidence="10">
    <location>
        <position position="212"/>
    </location>
    <ligand>
        <name>UDP-N-acetyl-alpha-D-glucosamine</name>
        <dbReference type="ChEBI" id="CHEBI:57705"/>
    </ligand>
</feature>
<feature type="binding site" evidence="10">
    <location>
        <position position="128"/>
    </location>
    <ligand>
        <name>UDP-N-acetyl-alpha-D-glucosamine</name>
        <dbReference type="ChEBI" id="CHEBI:57705"/>
    </ligand>
</feature>
<dbReference type="EMBL" id="NVWI01000008">
    <property type="protein sequence ID" value="PCJ40666.1"/>
    <property type="molecule type" value="Genomic_DNA"/>
</dbReference>
<comment type="subcellular location">
    <subcellularLocation>
        <location evidence="10">Cell membrane</location>
        <topology evidence="10">Peripheral membrane protein</topology>
        <orientation evidence="10">Cytoplasmic side</orientation>
    </subcellularLocation>
</comment>
<dbReference type="InterPro" id="IPR006009">
    <property type="entry name" value="GlcNAc_MurG"/>
</dbReference>
<feature type="binding site" evidence="10">
    <location>
        <position position="182"/>
    </location>
    <ligand>
        <name>UDP-N-acetyl-alpha-D-glucosamine</name>
        <dbReference type="ChEBI" id="CHEBI:57705"/>
    </ligand>
</feature>
<gene>
    <name evidence="10 13" type="primary">murG</name>
    <name evidence="13" type="ORF">COA71_10515</name>
</gene>
<dbReference type="GO" id="GO:0005886">
    <property type="term" value="C:plasma membrane"/>
    <property type="evidence" value="ECO:0007669"/>
    <property type="project" value="UniProtKB-SubCell"/>
</dbReference>
<keyword evidence="7 10" id="KW-0472">Membrane</keyword>
<evidence type="ECO:0000313" key="14">
    <source>
        <dbReference type="Proteomes" id="UP000228987"/>
    </source>
</evidence>
<evidence type="ECO:0000256" key="8">
    <source>
        <dbReference type="ARBA" id="ARBA00023306"/>
    </source>
</evidence>
<dbReference type="Pfam" id="PF04101">
    <property type="entry name" value="Glyco_tran_28_C"/>
    <property type="match status" value="1"/>
</dbReference>
<organism evidence="13 14">
    <name type="scientific">SAR86 cluster bacterium</name>
    <dbReference type="NCBI Taxonomy" id="2030880"/>
    <lineage>
        <taxon>Bacteria</taxon>
        <taxon>Pseudomonadati</taxon>
        <taxon>Pseudomonadota</taxon>
        <taxon>Gammaproteobacteria</taxon>
        <taxon>SAR86 cluster</taxon>
    </lineage>
</organism>
<dbReference type="GO" id="GO:0071555">
    <property type="term" value="P:cell wall organization"/>
    <property type="evidence" value="ECO:0007669"/>
    <property type="project" value="UniProtKB-KW"/>
</dbReference>
<proteinExistence type="inferred from homology"/>
<feature type="binding site" evidence="10">
    <location>
        <position position="270"/>
    </location>
    <ligand>
        <name>UDP-N-acetyl-alpha-D-glucosamine</name>
        <dbReference type="ChEBI" id="CHEBI:57705"/>
    </ligand>
</feature>
<evidence type="ECO:0000259" key="11">
    <source>
        <dbReference type="Pfam" id="PF03033"/>
    </source>
</evidence>
<evidence type="ECO:0000256" key="6">
    <source>
        <dbReference type="ARBA" id="ARBA00022984"/>
    </source>
</evidence>
<dbReference type="GO" id="GO:0051991">
    <property type="term" value="F:UDP-N-acetyl-D-glucosamine:N-acetylmuramoyl-L-alanyl-D-glutamyl-meso-2,6-diaminopimelyl-D-alanyl-D-alanine-diphosphoundecaprenol 4-beta-N-acetylglucosaminlytransferase activity"/>
    <property type="evidence" value="ECO:0007669"/>
    <property type="project" value="RHEA"/>
</dbReference>
<evidence type="ECO:0000256" key="3">
    <source>
        <dbReference type="ARBA" id="ARBA00022676"/>
    </source>
</evidence>
<dbReference type="GO" id="GO:0050511">
    <property type="term" value="F:undecaprenyldiphospho-muramoylpentapeptide beta-N-acetylglucosaminyltransferase activity"/>
    <property type="evidence" value="ECO:0007669"/>
    <property type="project" value="UniProtKB-UniRule"/>
</dbReference>
<keyword evidence="4 10" id="KW-0808">Transferase</keyword>
<dbReference type="GO" id="GO:0008360">
    <property type="term" value="P:regulation of cell shape"/>
    <property type="evidence" value="ECO:0007669"/>
    <property type="project" value="UniProtKB-KW"/>
</dbReference>
<keyword evidence="9 10" id="KW-0961">Cell wall biogenesis/degradation</keyword>
<comment type="caution">
    <text evidence="10">Lacks conserved residue(s) required for the propagation of feature annotation.</text>
</comment>
<dbReference type="InterPro" id="IPR004276">
    <property type="entry name" value="GlycoTrans_28_N"/>
</dbReference>
<keyword evidence="6 10" id="KW-0573">Peptidoglycan synthesis</keyword>
<reference evidence="14" key="1">
    <citation type="submission" date="2017-08" db="EMBL/GenBank/DDBJ databases">
        <title>A dynamic microbial community with high functional redundancy inhabits the cold, oxic subseafloor aquifer.</title>
        <authorList>
            <person name="Tully B.J."/>
            <person name="Wheat C.G."/>
            <person name="Glazer B.T."/>
            <person name="Huber J.A."/>
        </authorList>
    </citation>
    <scope>NUCLEOTIDE SEQUENCE [LARGE SCALE GENOMIC DNA]</scope>
</reference>
<evidence type="ECO:0000259" key="12">
    <source>
        <dbReference type="Pfam" id="PF04101"/>
    </source>
</evidence>
<comment type="similarity">
    <text evidence="10">Belongs to the glycosyltransferase 28 family. MurG subfamily.</text>
</comment>
<evidence type="ECO:0000256" key="5">
    <source>
        <dbReference type="ARBA" id="ARBA00022960"/>
    </source>
</evidence>
<dbReference type="AlphaFoldDB" id="A0A2A5CBE1"/>
<feature type="binding site" evidence="10">
    <location>
        <position position="315"/>
    </location>
    <ligand>
        <name>UDP-N-acetyl-alpha-D-glucosamine</name>
        <dbReference type="ChEBI" id="CHEBI:57705"/>
    </ligand>
</feature>
<comment type="function">
    <text evidence="10">Cell wall formation. Catalyzes the transfer of a GlcNAc subunit on undecaprenyl-pyrophosphoryl-MurNAc-pentapeptide (lipid intermediate I) to form undecaprenyl-pyrophosphoryl-MurNAc-(pentapeptide)GlcNAc (lipid intermediate II).</text>
</comment>
<dbReference type="GO" id="GO:0009252">
    <property type="term" value="P:peptidoglycan biosynthetic process"/>
    <property type="evidence" value="ECO:0007669"/>
    <property type="project" value="UniProtKB-UniRule"/>
</dbReference>
<dbReference type="SUPFAM" id="SSF53756">
    <property type="entry name" value="UDP-Glycosyltransferase/glycogen phosphorylase"/>
    <property type="match status" value="1"/>
</dbReference>